<sequence>MSEGRENVHLDQQKKILFFDSFSFIYRCPSYFIDSIAQSFVEIFVKLIKIKDPFPVVNPKELVDSTINCLLHAPNRFLFINENAALNFYYYFNIAQSGLSTKFWKLCQKIYDKFLDNNSIYHEKLQENVNQLMACSSTSEDCASLLFIFFRMMYRFRLLDEIDFNVDQFLDITESILLRNIHKQHDQYPEYLFYLPKIWTGILQGSRNLIQIDTIDRLILFAALFSIDVSNKFKKIVTSGQLEVTENQKQKLYTIYLSLVAYPIINDDEKALLRKLLKELHYFLKIYLEKQLISVLSIDNQFLNLQFYIKCLVILDEPVSNMDDLVLIFFLGRLATYPYFSNRC</sequence>
<gene>
    <name evidence="1" type="ORF">RF11_12616</name>
</gene>
<keyword evidence="2" id="KW-1185">Reference proteome</keyword>
<name>A0A0C2MJH9_THEKT</name>
<dbReference type="Proteomes" id="UP000031668">
    <property type="component" value="Unassembled WGS sequence"/>
</dbReference>
<comment type="caution">
    <text evidence="1">The sequence shown here is derived from an EMBL/GenBank/DDBJ whole genome shotgun (WGS) entry which is preliminary data.</text>
</comment>
<evidence type="ECO:0000313" key="1">
    <source>
        <dbReference type="EMBL" id="KII64505.1"/>
    </source>
</evidence>
<proteinExistence type="predicted"/>
<accession>A0A0C2MJH9</accession>
<dbReference type="EMBL" id="JWZT01004244">
    <property type="protein sequence ID" value="KII64505.1"/>
    <property type="molecule type" value="Genomic_DNA"/>
</dbReference>
<organism evidence="1 2">
    <name type="scientific">Thelohanellus kitauei</name>
    <name type="common">Myxosporean</name>
    <dbReference type="NCBI Taxonomy" id="669202"/>
    <lineage>
        <taxon>Eukaryota</taxon>
        <taxon>Metazoa</taxon>
        <taxon>Cnidaria</taxon>
        <taxon>Myxozoa</taxon>
        <taxon>Myxosporea</taxon>
        <taxon>Bivalvulida</taxon>
        <taxon>Platysporina</taxon>
        <taxon>Myxobolidae</taxon>
        <taxon>Thelohanellus</taxon>
    </lineage>
</organism>
<reference evidence="1 2" key="1">
    <citation type="journal article" date="2014" name="Genome Biol. Evol.">
        <title>The genome of the myxosporean Thelohanellus kitauei shows adaptations to nutrient acquisition within its fish host.</title>
        <authorList>
            <person name="Yang Y."/>
            <person name="Xiong J."/>
            <person name="Zhou Z."/>
            <person name="Huo F."/>
            <person name="Miao W."/>
            <person name="Ran C."/>
            <person name="Liu Y."/>
            <person name="Zhang J."/>
            <person name="Feng J."/>
            <person name="Wang M."/>
            <person name="Wang M."/>
            <person name="Wang L."/>
            <person name="Yao B."/>
        </authorList>
    </citation>
    <scope>NUCLEOTIDE SEQUENCE [LARGE SCALE GENOMIC DNA]</scope>
    <source>
        <strain evidence="1">Wuqing</strain>
    </source>
</reference>
<dbReference type="AlphaFoldDB" id="A0A0C2MJH9"/>
<evidence type="ECO:0000313" key="2">
    <source>
        <dbReference type="Proteomes" id="UP000031668"/>
    </source>
</evidence>
<protein>
    <submittedName>
        <fullName evidence="1">Uncharacterized protein</fullName>
    </submittedName>
</protein>